<accession>A0A6H1ZAV7</accession>
<gene>
    <name evidence="1" type="ORF">TM448A00111_0102</name>
    <name evidence="2" type="ORF">TM448B01464_0021</name>
</gene>
<dbReference type="EMBL" id="MT144763">
    <property type="protein sequence ID" value="QJH99016.1"/>
    <property type="molecule type" value="Genomic_DNA"/>
</dbReference>
<proteinExistence type="predicted"/>
<name>A0A6H1ZAV7_9ZZZZ</name>
<reference evidence="1" key="1">
    <citation type="submission" date="2020-03" db="EMBL/GenBank/DDBJ databases">
        <title>The deep terrestrial virosphere.</title>
        <authorList>
            <person name="Holmfeldt K."/>
            <person name="Nilsson E."/>
            <person name="Simone D."/>
            <person name="Lopez-Fernandez M."/>
            <person name="Wu X."/>
            <person name="de Brujin I."/>
            <person name="Lundin D."/>
            <person name="Andersson A."/>
            <person name="Bertilsson S."/>
            <person name="Dopson M."/>
        </authorList>
    </citation>
    <scope>NUCLEOTIDE SEQUENCE</scope>
    <source>
        <strain evidence="1">TM448A00111</strain>
        <strain evidence="2">TM448B01464</strain>
    </source>
</reference>
<dbReference type="EMBL" id="MT143977">
    <property type="protein sequence ID" value="QJA44599.1"/>
    <property type="molecule type" value="Genomic_DNA"/>
</dbReference>
<evidence type="ECO:0000313" key="1">
    <source>
        <dbReference type="EMBL" id="QJA44599.1"/>
    </source>
</evidence>
<protein>
    <submittedName>
        <fullName evidence="1">Uncharacterized protein</fullName>
    </submittedName>
</protein>
<sequence length="150" mass="17527">MNKQPTCKERINGELASRIDDLRQLWEAYSNQNTPTSTEDGNIIGGDMDGAHIYEYGLCFDYVAPGTFKKQQRGYFRYQLSWGGPSDEFRFYAEGNGYRWHVDRIEYWFLDWWDGAKRTLSGARFNLLEEIFQFLFAETGAAQAEFEKAQ</sequence>
<organism evidence="1">
    <name type="scientific">viral metagenome</name>
    <dbReference type="NCBI Taxonomy" id="1070528"/>
    <lineage>
        <taxon>unclassified sequences</taxon>
        <taxon>metagenomes</taxon>
        <taxon>organismal metagenomes</taxon>
    </lineage>
</organism>
<dbReference type="AlphaFoldDB" id="A0A6H1ZAV7"/>
<evidence type="ECO:0000313" key="2">
    <source>
        <dbReference type="EMBL" id="QJH99016.1"/>
    </source>
</evidence>